<keyword evidence="3 8" id="KW-1133">Transmembrane helix</keyword>
<dbReference type="EMBL" id="CAESAO010000048">
    <property type="protein sequence ID" value="CAB4342485.1"/>
    <property type="molecule type" value="Genomic_DNA"/>
</dbReference>
<dbReference type="AlphaFoldDB" id="A0A6J5ZIZ0"/>
<organism evidence="9">
    <name type="scientific">freshwater metagenome</name>
    <dbReference type="NCBI Taxonomy" id="449393"/>
    <lineage>
        <taxon>unclassified sequences</taxon>
        <taxon>metagenomes</taxon>
        <taxon>ecological metagenomes</taxon>
    </lineage>
</organism>
<protein>
    <submittedName>
        <fullName evidence="9">Unannotated protein</fullName>
    </submittedName>
</protein>
<evidence type="ECO:0000256" key="7">
    <source>
        <dbReference type="SAM" id="MobiDB-lite"/>
    </source>
</evidence>
<keyword evidence="4 8" id="KW-0472">Membrane</keyword>
<gene>
    <name evidence="9" type="ORF">UFOPK3522_00725</name>
</gene>
<keyword evidence="6" id="KW-0961">Cell wall biogenesis/degradation</keyword>
<reference evidence="9" key="1">
    <citation type="submission" date="2020-05" db="EMBL/GenBank/DDBJ databases">
        <authorList>
            <person name="Chiriac C."/>
            <person name="Salcher M."/>
            <person name="Ghai R."/>
            <person name="Kavagutti S V."/>
        </authorList>
    </citation>
    <scope>NUCLEOTIDE SEQUENCE</scope>
</reference>
<keyword evidence="5" id="KW-0456">Lyase</keyword>
<dbReference type="Pfam" id="PF02618">
    <property type="entry name" value="YceG"/>
    <property type="match status" value="1"/>
</dbReference>
<dbReference type="Gene3D" id="3.30.1490.480">
    <property type="entry name" value="Endolytic murein transglycosylase"/>
    <property type="match status" value="1"/>
</dbReference>
<dbReference type="PANTHER" id="PTHR30518:SF2">
    <property type="entry name" value="ENDOLYTIC MUREIN TRANSGLYCOSYLASE"/>
    <property type="match status" value="1"/>
</dbReference>
<feature type="transmembrane region" description="Helical" evidence="8">
    <location>
        <begin position="36"/>
        <end position="57"/>
    </location>
</feature>
<keyword evidence="2 8" id="KW-0812">Transmembrane</keyword>
<keyword evidence="1" id="KW-1003">Cell membrane</keyword>
<evidence type="ECO:0000256" key="5">
    <source>
        <dbReference type="ARBA" id="ARBA00023239"/>
    </source>
</evidence>
<sequence length="380" mass="40456">MTDDGDERPIATVRPPGASSSPPPPQARRRSPGRHALLFGLIAVVVIAVLFVANGIFEPFKGDGSGAVVVRVPAGVSAGDVGGLLADKGVVGSAFFFELRATLGGDRANLRAGTYKLRKGMSNGSALAVLTNVAKTAPVINVLVPEGPARSELAPIVKKQGVTGDYRAASISSPELNPRAYGAPKDVKSLEGFLFPATYELLKSSPDAKRLVRDQMIAFKRNIAKVNMKYAKSKNLTVYDVVTLASIIEREALFDRDRPEVAAVFYNRLRDSISLGSDATTRFAVSNWDQPLTVSQLNSSSPYNTRRFPGLPPGPIGNPGLASLKAAANPPKSSNLYFIVAPCLKGRLTFAKTAAEFQVLIDAYNNKRASQGGKDPAFCR</sequence>
<dbReference type="PANTHER" id="PTHR30518">
    <property type="entry name" value="ENDOLYTIC MUREIN TRANSGLYCOSYLASE"/>
    <property type="match status" value="1"/>
</dbReference>
<evidence type="ECO:0000256" key="2">
    <source>
        <dbReference type="ARBA" id="ARBA00022692"/>
    </source>
</evidence>
<evidence type="ECO:0000313" key="9">
    <source>
        <dbReference type="EMBL" id="CAB4342485.1"/>
    </source>
</evidence>
<feature type="region of interest" description="Disordered" evidence="7">
    <location>
        <begin position="1"/>
        <end position="31"/>
    </location>
</feature>
<accession>A0A6J5ZIZ0</accession>
<evidence type="ECO:0000256" key="4">
    <source>
        <dbReference type="ARBA" id="ARBA00023136"/>
    </source>
</evidence>
<dbReference type="GO" id="GO:0016829">
    <property type="term" value="F:lyase activity"/>
    <property type="evidence" value="ECO:0007669"/>
    <property type="project" value="UniProtKB-KW"/>
</dbReference>
<dbReference type="GO" id="GO:0071555">
    <property type="term" value="P:cell wall organization"/>
    <property type="evidence" value="ECO:0007669"/>
    <property type="project" value="UniProtKB-KW"/>
</dbReference>
<evidence type="ECO:0000256" key="1">
    <source>
        <dbReference type="ARBA" id="ARBA00022475"/>
    </source>
</evidence>
<proteinExistence type="inferred from homology"/>
<evidence type="ECO:0000256" key="3">
    <source>
        <dbReference type="ARBA" id="ARBA00022989"/>
    </source>
</evidence>
<evidence type="ECO:0000256" key="6">
    <source>
        <dbReference type="ARBA" id="ARBA00023316"/>
    </source>
</evidence>
<dbReference type="InterPro" id="IPR003770">
    <property type="entry name" value="MLTG-like"/>
</dbReference>
<dbReference type="HAMAP" id="MF_02065">
    <property type="entry name" value="MltG"/>
    <property type="match status" value="1"/>
</dbReference>
<dbReference type="NCBIfam" id="TIGR00247">
    <property type="entry name" value="endolytic transglycosylase MltG"/>
    <property type="match status" value="1"/>
</dbReference>
<name>A0A6J5ZIZ0_9ZZZZ</name>
<evidence type="ECO:0000256" key="8">
    <source>
        <dbReference type="SAM" id="Phobius"/>
    </source>
</evidence>